<evidence type="ECO:0000313" key="2">
    <source>
        <dbReference type="EMBL" id="TEB22292.1"/>
    </source>
</evidence>
<feature type="region of interest" description="Disordered" evidence="1">
    <location>
        <begin position="690"/>
        <end position="715"/>
    </location>
</feature>
<dbReference type="EMBL" id="QPFP01000094">
    <property type="protein sequence ID" value="TEB22292.1"/>
    <property type="molecule type" value="Genomic_DNA"/>
</dbReference>
<organism evidence="2 3">
    <name type="scientific">Coprinellus micaceus</name>
    <name type="common">Glistening ink-cap mushroom</name>
    <name type="synonym">Coprinus micaceus</name>
    <dbReference type="NCBI Taxonomy" id="71717"/>
    <lineage>
        <taxon>Eukaryota</taxon>
        <taxon>Fungi</taxon>
        <taxon>Dikarya</taxon>
        <taxon>Basidiomycota</taxon>
        <taxon>Agaricomycotina</taxon>
        <taxon>Agaricomycetes</taxon>
        <taxon>Agaricomycetidae</taxon>
        <taxon>Agaricales</taxon>
        <taxon>Agaricineae</taxon>
        <taxon>Psathyrellaceae</taxon>
        <taxon>Coprinellus</taxon>
    </lineage>
</organism>
<gene>
    <name evidence="2" type="ORF">FA13DRAFT_1921014</name>
</gene>
<reference evidence="2 3" key="1">
    <citation type="journal article" date="2019" name="Nat. Ecol. Evol.">
        <title>Megaphylogeny resolves global patterns of mushroom evolution.</title>
        <authorList>
            <person name="Varga T."/>
            <person name="Krizsan K."/>
            <person name="Foldi C."/>
            <person name="Dima B."/>
            <person name="Sanchez-Garcia M."/>
            <person name="Sanchez-Ramirez S."/>
            <person name="Szollosi G.J."/>
            <person name="Szarkandi J.G."/>
            <person name="Papp V."/>
            <person name="Albert L."/>
            <person name="Andreopoulos W."/>
            <person name="Angelini C."/>
            <person name="Antonin V."/>
            <person name="Barry K.W."/>
            <person name="Bougher N.L."/>
            <person name="Buchanan P."/>
            <person name="Buyck B."/>
            <person name="Bense V."/>
            <person name="Catcheside P."/>
            <person name="Chovatia M."/>
            <person name="Cooper J."/>
            <person name="Damon W."/>
            <person name="Desjardin D."/>
            <person name="Finy P."/>
            <person name="Geml J."/>
            <person name="Haridas S."/>
            <person name="Hughes K."/>
            <person name="Justo A."/>
            <person name="Karasinski D."/>
            <person name="Kautmanova I."/>
            <person name="Kiss B."/>
            <person name="Kocsube S."/>
            <person name="Kotiranta H."/>
            <person name="LaButti K.M."/>
            <person name="Lechner B.E."/>
            <person name="Liimatainen K."/>
            <person name="Lipzen A."/>
            <person name="Lukacs Z."/>
            <person name="Mihaltcheva S."/>
            <person name="Morgado L.N."/>
            <person name="Niskanen T."/>
            <person name="Noordeloos M.E."/>
            <person name="Ohm R.A."/>
            <person name="Ortiz-Santana B."/>
            <person name="Ovrebo C."/>
            <person name="Racz N."/>
            <person name="Riley R."/>
            <person name="Savchenko A."/>
            <person name="Shiryaev A."/>
            <person name="Soop K."/>
            <person name="Spirin V."/>
            <person name="Szebenyi C."/>
            <person name="Tomsovsky M."/>
            <person name="Tulloss R.E."/>
            <person name="Uehling J."/>
            <person name="Grigoriev I.V."/>
            <person name="Vagvolgyi C."/>
            <person name="Papp T."/>
            <person name="Martin F.M."/>
            <person name="Miettinen O."/>
            <person name="Hibbett D.S."/>
            <person name="Nagy L.G."/>
        </authorList>
    </citation>
    <scope>NUCLEOTIDE SEQUENCE [LARGE SCALE GENOMIC DNA]</scope>
    <source>
        <strain evidence="2 3">FP101781</strain>
    </source>
</reference>
<sequence>MLQFARDLYLRSPPNRSAFAATLESYLWGLGYPIPGLAKACRYFALLLVETGAYVRRRVALLCSLDGAGDGEDWEDDEGGGEQTLLEYLSSCWPLCFGGTVEHDDIAPVDVIVCLDTCFTQKRRTPARGSGCDAPVRHPRSVFLTEGELRDAKHLVELARPPRAPATAMNAADSVKEGMKLSQSVPDTCSESFKAADENRLKASPTFFSDTGLMALLCHHDRVLWLANVTTPGEQQFYVIALILKLFKAIPHHMTVGILYDIGCQLHRSCVKWDFIPDFIDRIVWGISVFHTYGHQWPCQLIYHLRKCVRFGLSDGEGCERFWSSIQGLIPSLHVSGYHQRIFSLDLQIDFLRDNGLNDLATWLVRKWMACQGKKLGAEGVLAKSDLSIRELEVLWADQVEVQTRSLVAETAGLAKAAIKKSITKEIDSLDRMVKAGSADVGDLEDVMVQIRRKRGELGVSDRANLKQMESSQYLKLRIQAKLQNHKFELERFNRVYLHTTASERRLTDHIKSQVSRHEPTIVKVAQCFNMLVDELESLVHKRQAPRHAVAPKHLNRDSLFPLGVDDPIWNDHGLDETDTDAPRWLGDDEVQGCITAMLTVDHCEEEECHLIREAVLLQSWYTSKWECLDHAIHRSQDGFRHYLERKHEHLVYLGASWCELLDGTEMGDELGTWGPSAQDFGSALATFSGHQDATGSTGDSSEASNTLEDEDDFT</sequence>
<evidence type="ECO:0000256" key="1">
    <source>
        <dbReference type="SAM" id="MobiDB-lite"/>
    </source>
</evidence>
<dbReference type="PANTHER" id="PTHR33096:SF1">
    <property type="entry name" value="CXC1-LIKE CYSTEINE CLUSTER ASSOCIATED WITH KDZ TRANSPOSASES DOMAIN-CONTAINING PROTEIN"/>
    <property type="match status" value="1"/>
</dbReference>
<evidence type="ECO:0008006" key="4">
    <source>
        <dbReference type="Google" id="ProtNLM"/>
    </source>
</evidence>
<dbReference type="OrthoDB" id="3237105at2759"/>
<dbReference type="STRING" id="71717.A0A4Y7SKJ5"/>
<feature type="compositionally biased region" description="Polar residues" evidence="1">
    <location>
        <begin position="690"/>
        <end position="707"/>
    </location>
</feature>
<evidence type="ECO:0000313" key="3">
    <source>
        <dbReference type="Proteomes" id="UP000298030"/>
    </source>
</evidence>
<dbReference type="PANTHER" id="PTHR33096">
    <property type="entry name" value="CXC2 DOMAIN-CONTAINING PROTEIN"/>
    <property type="match status" value="1"/>
</dbReference>
<dbReference type="Pfam" id="PF18758">
    <property type="entry name" value="KDZ"/>
    <property type="match status" value="1"/>
</dbReference>
<dbReference type="AlphaFoldDB" id="A0A4Y7SKJ5"/>
<accession>A0A4Y7SKJ5</accession>
<proteinExistence type="predicted"/>
<protein>
    <recommendedName>
        <fullName evidence="4">CxC1-like cysteine cluster associated with KDZ transposases domain-containing protein</fullName>
    </recommendedName>
</protein>
<comment type="caution">
    <text evidence="2">The sequence shown here is derived from an EMBL/GenBank/DDBJ whole genome shotgun (WGS) entry which is preliminary data.</text>
</comment>
<keyword evidence="3" id="KW-1185">Reference proteome</keyword>
<name>A0A4Y7SKJ5_COPMI</name>
<dbReference type="InterPro" id="IPR040521">
    <property type="entry name" value="KDZ"/>
</dbReference>
<dbReference type="Proteomes" id="UP000298030">
    <property type="component" value="Unassembled WGS sequence"/>
</dbReference>